<reference evidence="4" key="1">
    <citation type="journal article" date="2019" name="Int. J. Syst. Evol. Microbiol.">
        <title>The Global Catalogue of Microorganisms (GCM) 10K type strain sequencing project: providing services to taxonomists for standard genome sequencing and annotation.</title>
        <authorList>
            <consortium name="The Broad Institute Genomics Platform"/>
            <consortium name="The Broad Institute Genome Sequencing Center for Infectious Disease"/>
            <person name="Wu L."/>
            <person name="Ma J."/>
        </authorList>
    </citation>
    <scope>NUCLEOTIDE SEQUENCE [LARGE SCALE GENOMIC DNA]</scope>
    <source>
        <strain evidence="4">NCAIM B.02333</strain>
    </source>
</reference>
<dbReference type="Pfam" id="PF05713">
    <property type="entry name" value="MobC"/>
    <property type="match status" value="1"/>
</dbReference>
<comment type="caution">
    <text evidence="3">The sequence shown here is derived from an EMBL/GenBank/DDBJ whole genome shotgun (WGS) entry which is preliminary data.</text>
</comment>
<evidence type="ECO:0000313" key="3">
    <source>
        <dbReference type="EMBL" id="MFC3690534.1"/>
    </source>
</evidence>
<keyword evidence="4" id="KW-1185">Reference proteome</keyword>
<protein>
    <submittedName>
        <fullName evidence="3">MobC family plasmid mobilization relaxosome protein</fullName>
    </submittedName>
</protein>
<gene>
    <name evidence="3" type="ORF">ACFOLH_19470</name>
</gene>
<sequence>MSDEDAPSTTPARTSVETSAGTAAAPSVAPARRVFGRRRRANVVGGRQHRHEVKVSPEEEALLVQLALAQGVTVPRLLVESALAVRGETSTERRAAMAELFAVRRLLAAVSNNVNQLARQANAGDGFPAEANAVLPAVRRVVGRIDSAIDGLAKQ</sequence>
<feature type="compositionally biased region" description="Basic residues" evidence="1">
    <location>
        <begin position="34"/>
        <end position="52"/>
    </location>
</feature>
<name>A0ABV7WL55_9MICO</name>
<evidence type="ECO:0000313" key="4">
    <source>
        <dbReference type="Proteomes" id="UP001595685"/>
    </source>
</evidence>
<proteinExistence type="predicted"/>
<feature type="compositionally biased region" description="Polar residues" evidence="1">
    <location>
        <begin position="7"/>
        <end position="17"/>
    </location>
</feature>
<feature type="compositionally biased region" description="Low complexity" evidence="1">
    <location>
        <begin position="18"/>
        <end position="33"/>
    </location>
</feature>
<dbReference type="Proteomes" id="UP001595685">
    <property type="component" value="Unassembled WGS sequence"/>
</dbReference>
<dbReference type="EMBL" id="JBHRWW010000029">
    <property type="protein sequence ID" value="MFC3690534.1"/>
    <property type="molecule type" value="Genomic_DNA"/>
</dbReference>
<dbReference type="RefSeq" id="WP_340294420.1">
    <property type="nucleotide sequence ID" value="NZ_JBBEOI010000158.1"/>
</dbReference>
<feature type="region of interest" description="Disordered" evidence="1">
    <location>
        <begin position="1"/>
        <end position="52"/>
    </location>
</feature>
<organism evidence="3 4">
    <name type="scientific">Aquipuribacter hungaricus</name>
    <dbReference type="NCBI Taxonomy" id="545624"/>
    <lineage>
        <taxon>Bacteria</taxon>
        <taxon>Bacillati</taxon>
        <taxon>Actinomycetota</taxon>
        <taxon>Actinomycetes</taxon>
        <taxon>Micrococcales</taxon>
        <taxon>Intrasporangiaceae</taxon>
        <taxon>Aquipuribacter</taxon>
    </lineage>
</organism>
<dbReference type="InterPro" id="IPR008687">
    <property type="entry name" value="MobC"/>
</dbReference>
<feature type="domain" description="Bacterial mobilisation" evidence="2">
    <location>
        <begin position="107"/>
        <end position="147"/>
    </location>
</feature>
<evidence type="ECO:0000259" key="2">
    <source>
        <dbReference type="Pfam" id="PF05713"/>
    </source>
</evidence>
<evidence type="ECO:0000256" key="1">
    <source>
        <dbReference type="SAM" id="MobiDB-lite"/>
    </source>
</evidence>
<accession>A0ABV7WL55</accession>